<feature type="transmembrane region" description="Helical" evidence="1">
    <location>
        <begin position="32"/>
        <end position="50"/>
    </location>
</feature>
<name>A0A316WVK0_9FLAO</name>
<keyword evidence="3" id="KW-1185">Reference proteome</keyword>
<gene>
    <name evidence="2" type="ORF">C1638_011255</name>
</gene>
<keyword evidence="1" id="KW-1133">Transmembrane helix</keyword>
<feature type="transmembrane region" description="Helical" evidence="1">
    <location>
        <begin position="101"/>
        <end position="120"/>
    </location>
</feature>
<protein>
    <submittedName>
        <fullName evidence="2">DUF2809 domain-containing protein</fullName>
    </submittedName>
</protein>
<feature type="transmembrane region" description="Helical" evidence="1">
    <location>
        <begin position="62"/>
        <end position="81"/>
    </location>
</feature>
<dbReference type="AlphaFoldDB" id="A0A316WVK0"/>
<proteinExistence type="predicted"/>
<dbReference type="Proteomes" id="UP000236182">
    <property type="component" value="Unassembled WGS sequence"/>
</dbReference>
<accession>A0A316WVK0</accession>
<dbReference type="OrthoDB" id="5360192at2"/>
<evidence type="ECO:0000256" key="1">
    <source>
        <dbReference type="SAM" id="Phobius"/>
    </source>
</evidence>
<evidence type="ECO:0000313" key="3">
    <source>
        <dbReference type="Proteomes" id="UP000236182"/>
    </source>
</evidence>
<feature type="transmembrane region" description="Helical" evidence="1">
    <location>
        <begin position="7"/>
        <end position="26"/>
    </location>
</feature>
<keyword evidence="1" id="KW-0812">Transmembrane</keyword>
<dbReference type="Pfam" id="PF10990">
    <property type="entry name" value="DUF2809"/>
    <property type="match status" value="1"/>
</dbReference>
<sequence>MMKLQFSLKYFLISIFIFLIEVLIATKLKDIFFVRAYLGDVIVVILLYTMVKSFFRVNNQKLIGGILIFSCMVEFAQYFNIAEKLGFRQGSLMYIVIGNSFSWIDILCYAVGCLLIYLFVKMTEKKP</sequence>
<keyword evidence="1" id="KW-0472">Membrane</keyword>
<dbReference type="InterPro" id="IPR021257">
    <property type="entry name" value="DUF2809"/>
</dbReference>
<reference evidence="2" key="1">
    <citation type="submission" date="2018-04" db="EMBL/GenBank/DDBJ databases">
        <title>Draft Genome Sequences of Chryseobacterium lactis NCTC11390T isolated from milk, Chryseobacterium oncorhynchi 701B-08T from rainbow trout, and Chryseobacterium viscerum 687B-08T from diseased fish.</title>
        <authorList>
            <person name="Jeong J.-J."/>
            <person name="Lee Y.J."/>
            <person name="Pathiraja D."/>
            <person name="Park B."/>
            <person name="Choi I.-G."/>
            <person name="Kim K.D."/>
        </authorList>
    </citation>
    <scope>NUCLEOTIDE SEQUENCE [LARGE SCALE GENOMIC DNA]</scope>
    <source>
        <strain evidence="2">701B-08</strain>
    </source>
</reference>
<comment type="caution">
    <text evidence="2">The sequence shown here is derived from an EMBL/GenBank/DDBJ whole genome shotgun (WGS) entry which is preliminary data.</text>
</comment>
<evidence type="ECO:0000313" key="2">
    <source>
        <dbReference type="EMBL" id="PWN64466.1"/>
    </source>
</evidence>
<dbReference type="EMBL" id="PPEI02000003">
    <property type="protein sequence ID" value="PWN64466.1"/>
    <property type="molecule type" value="Genomic_DNA"/>
</dbReference>
<organism evidence="2 3">
    <name type="scientific">Chryseobacterium oncorhynchi</name>
    <dbReference type="NCBI Taxonomy" id="741074"/>
    <lineage>
        <taxon>Bacteria</taxon>
        <taxon>Pseudomonadati</taxon>
        <taxon>Bacteroidota</taxon>
        <taxon>Flavobacteriia</taxon>
        <taxon>Flavobacteriales</taxon>
        <taxon>Weeksellaceae</taxon>
        <taxon>Chryseobacterium group</taxon>
        <taxon>Chryseobacterium</taxon>
    </lineage>
</organism>